<dbReference type="InterPro" id="IPR003689">
    <property type="entry name" value="ZIP"/>
</dbReference>
<evidence type="ECO:0000313" key="7">
    <source>
        <dbReference type="Proteomes" id="UP000714817"/>
    </source>
</evidence>
<dbReference type="Pfam" id="PF02535">
    <property type="entry name" value="Zip"/>
    <property type="match status" value="2"/>
</dbReference>
<keyword evidence="4 5" id="KW-0472">Membrane</keyword>
<evidence type="ECO:0000256" key="2">
    <source>
        <dbReference type="ARBA" id="ARBA00022692"/>
    </source>
</evidence>
<feature type="transmembrane region" description="Helical" evidence="5">
    <location>
        <begin position="6"/>
        <end position="29"/>
    </location>
</feature>
<feature type="transmembrane region" description="Helical" evidence="5">
    <location>
        <begin position="36"/>
        <end position="56"/>
    </location>
</feature>
<feature type="transmembrane region" description="Helical" evidence="5">
    <location>
        <begin position="225"/>
        <end position="245"/>
    </location>
</feature>
<evidence type="ECO:0000256" key="1">
    <source>
        <dbReference type="ARBA" id="ARBA00004141"/>
    </source>
</evidence>
<dbReference type="GO" id="GO:0006882">
    <property type="term" value="P:intracellular zinc ion homeostasis"/>
    <property type="evidence" value="ECO:0007669"/>
    <property type="project" value="TreeGrafter"/>
</dbReference>
<comment type="subcellular location">
    <subcellularLocation>
        <location evidence="1">Membrane</location>
        <topology evidence="1">Multi-pass membrane protein</topology>
    </subcellularLocation>
</comment>
<name>A0A955IW36_UNCKA</name>
<dbReference type="AlphaFoldDB" id="A0A955IW36"/>
<sequence>MFTTFIYIFSSTILLSALSFFGAVILAVNRKSLTRILFGFVALSAGTLLGGAFLHLMPEGVRSLDPVLFFRITLVSFVAFFVVEKIIHWHHCHDSDCDVHSFGYMNLFGDAVHNFMDGLIIALAFLTSPVIGVTTTLALALHELPQEIGDFGVLLHAGFSAQKALFYNFMVGLFSLLGGVLGFFLLSRTPSIISYLLPVATASLLYVATSDLLPELKNETGLKNTFILTSIIFFGICLMYVLSLYSG</sequence>
<feature type="transmembrane region" description="Helical" evidence="5">
    <location>
        <begin position="165"/>
        <end position="186"/>
    </location>
</feature>
<accession>A0A955IW36</accession>
<dbReference type="GO" id="GO:0005385">
    <property type="term" value="F:zinc ion transmembrane transporter activity"/>
    <property type="evidence" value="ECO:0007669"/>
    <property type="project" value="TreeGrafter"/>
</dbReference>
<dbReference type="Proteomes" id="UP000714817">
    <property type="component" value="Unassembled WGS sequence"/>
</dbReference>
<comment type="caution">
    <text evidence="6">The sequence shown here is derived from an EMBL/GenBank/DDBJ whole genome shotgun (WGS) entry which is preliminary data.</text>
</comment>
<organism evidence="6 7">
    <name type="scientific">candidate division WWE3 bacterium</name>
    <dbReference type="NCBI Taxonomy" id="2053526"/>
    <lineage>
        <taxon>Bacteria</taxon>
        <taxon>Katanobacteria</taxon>
    </lineage>
</organism>
<dbReference type="GO" id="GO:0016020">
    <property type="term" value="C:membrane"/>
    <property type="evidence" value="ECO:0007669"/>
    <property type="project" value="UniProtKB-SubCell"/>
</dbReference>
<proteinExistence type="predicted"/>
<evidence type="ECO:0000256" key="4">
    <source>
        <dbReference type="ARBA" id="ARBA00023136"/>
    </source>
</evidence>
<keyword evidence="2 5" id="KW-0812">Transmembrane</keyword>
<reference evidence="6" key="1">
    <citation type="submission" date="2020-04" db="EMBL/GenBank/DDBJ databases">
        <authorList>
            <person name="Zhang T."/>
        </authorList>
    </citation>
    <scope>NUCLEOTIDE SEQUENCE</scope>
    <source>
        <strain evidence="6">HKST-UBA80</strain>
    </source>
</reference>
<evidence type="ECO:0000313" key="6">
    <source>
        <dbReference type="EMBL" id="MCA9302358.1"/>
    </source>
</evidence>
<gene>
    <name evidence="6" type="ORF">KDA10_03320</name>
</gene>
<dbReference type="PANTHER" id="PTHR16950">
    <property type="entry name" value="ZINC TRANSPORTER SLC39A7 HISTIDINE-RICH MEMBRANE PROTEIN KE4"/>
    <property type="match status" value="1"/>
</dbReference>
<evidence type="ECO:0000256" key="5">
    <source>
        <dbReference type="SAM" id="Phobius"/>
    </source>
</evidence>
<dbReference type="EMBL" id="JAGQNY010000013">
    <property type="protein sequence ID" value="MCA9302358.1"/>
    <property type="molecule type" value="Genomic_DNA"/>
</dbReference>
<reference evidence="6" key="2">
    <citation type="journal article" date="2021" name="Microbiome">
        <title>Successional dynamics and alternative stable states in a saline activated sludge microbial community over 9 years.</title>
        <authorList>
            <person name="Wang Y."/>
            <person name="Ye J."/>
            <person name="Ju F."/>
            <person name="Liu L."/>
            <person name="Boyd J.A."/>
            <person name="Deng Y."/>
            <person name="Parks D.H."/>
            <person name="Jiang X."/>
            <person name="Yin X."/>
            <person name="Woodcroft B.J."/>
            <person name="Tyson G.W."/>
            <person name="Hugenholtz P."/>
            <person name="Polz M.F."/>
            <person name="Zhang T."/>
        </authorList>
    </citation>
    <scope>NUCLEOTIDE SEQUENCE</scope>
    <source>
        <strain evidence="6">HKST-UBA80</strain>
    </source>
</reference>
<feature type="transmembrane region" description="Helical" evidence="5">
    <location>
        <begin position="68"/>
        <end position="87"/>
    </location>
</feature>
<dbReference type="PANTHER" id="PTHR16950:SF16">
    <property type="entry name" value="ZINC TRANSPORTER ZIP13"/>
    <property type="match status" value="1"/>
</dbReference>
<feature type="transmembrane region" description="Helical" evidence="5">
    <location>
        <begin position="192"/>
        <end position="213"/>
    </location>
</feature>
<evidence type="ECO:0000256" key="3">
    <source>
        <dbReference type="ARBA" id="ARBA00022989"/>
    </source>
</evidence>
<keyword evidence="3 5" id="KW-1133">Transmembrane helix</keyword>
<protein>
    <submittedName>
        <fullName evidence="6">ZIP family metal transporter</fullName>
    </submittedName>
</protein>